<evidence type="ECO:0000313" key="3">
    <source>
        <dbReference type="EMBL" id="GAP35348.1"/>
    </source>
</evidence>
<reference evidence="4" key="1">
    <citation type="submission" date="2015-07" db="EMBL/GenBank/DDBJ databases">
        <title>Discovery of a poly(ethylene terephthalate assimilation.</title>
        <authorList>
            <person name="Yoshida S."/>
            <person name="Hiraga K."/>
            <person name="Takehana T."/>
            <person name="Taniguchi I."/>
            <person name="Yamaji H."/>
            <person name="Maeda Y."/>
            <person name="Toyohara K."/>
            <person name="Miyamoto K."/>
            <person name="Kimura Y."/>
            <person name="Oda K."/>
        </authorList>
    </citation>
    <scope>NUCLEOTIDE SEQUENCE [LARGE SCALE GENOMIC DNA]</scope>
    <source>
        <strain evidence="4">NBRC 110686 / TISTR 2288 / 201-F6</strain>
    </source>
</reference>
<reference evidence="3 4" key="2">
    <citation type="journal article" date="2016" name="Science">
        <title>A bacterium that degrades and assimilates poly(ethylene terephthalate).</title>
        <authorList>
            <person name="Yoshida S."/>
            <person name="Hiraga K."/>
            <person name="Takehana T."/>
            <person name="Taniguchi I."/>
            <person name="Yamaji H."/>
            <person name="Maeda Y."/>
            <person name="Toyohara K."/>
            <person name="Miyamoto K."/>
            <person name="Kimura Y."/>
            <person name="Oda K."/>
        </authorList>
    </citation>
    <scope>NUCLEOTIDE SEQUENCE [LARGE SCALE GENOMIC DNA]</scope>
    <source>
        <strain evidence="4">NBRC 110686 / TISTR 2288 / 201-F6</strain>
    </source>
</reference>
<dbReference type="SUPFAM" id="SSF53474">
    <property type="entry name" value="alpha/beta-Hydrolases"/>
    <property type="match status" value="1"/>
</dbReference>
<dbReference type="Pfam" id="PF20434">
    <property type="entry name" value="BD-FAE"/>
    <property type="match status" value="1"/>
</dbReference>
<organism evidence="3 4">
    <name type="scientific">Piscinibacter sakaiensis</name>
    <name type="common">Ideonella sakaiensis</name>
    <dbReference type="NCBI Taxonomy" id="1547922"/>
    <lineage>
        <taxon>Bacteria</taxon>
        <taxon>Pseudomonadati</taxon>
        <taxon>Pseudomonadota</taxon>
        <taxon>Betaproteobacteria</taxon>
        <taxon>Burkholderiales</taxon>
        <taxon>Sphaerotilaceae</taxon>
        <taxon>Piscinibacter</taxon>
    </lineage>
</organism>
<dbReference type="Gene3D" id="3.40.50.1820">
    <property type="entry name" value="alpha/beta hydrolase"/>
    <property type="match status" value="1"/>
</dbReference>
<dbReference type="GO" id="GO:0016787">
    <property type="term" value="F:hydrolase activity"/>
    <property type="evidence" value="ECO:0007669"/>
    <property type="project" value="UniProtKB-KW"/>
</dbReference>
<protein>
    <submittedName>
        <fullName evidence="3">Putative esterase</fullName>
    </submittedName>
</protein>
<accession>A0A0K8NYA0</accession>
<feature type="domain" description="BD-FAE-like" evidence="2">
    <location>
        <begin position="63"/>
        <end position="189"/>
    </location>
</feature>
<sequence>MTSWDPAWLERQYDNRARVPEHPAILQRWAQASAMVRERLDADLDRRYGPTPAETLDVFPAEQPGSPVLVFIHGGWWRALDKSDHSFVAPAFVRAGAMVVVPNYALCPAVSVETIALQMVRALVWTWRHASRYGGDPRRIVVAGHSAGGHLATMMLSCDWRSQGADLPAVLVPSALSVSGVVDLAPVAEVGFLKPDLRLTPQAVARLSPVRFPAPPAATLVCAAGALESEEFLRQNAAMREAWGPGVVTAVETVADANHFTVLHALVDAGEPLHRHALDLLGLEA</sequence>
<name>A0A0K8NYA0_PISS1</name>
<dbReference type="PANTHER" id="PTHR48081:SF33">
    <property type="entry name" value="KYNURENINE FORMAMIDASE"/>
    <property type="match status" value="1"/>
</dbReference>
<keyword evidence="1" id="KW-0378">Hydrolase</keyword>
<dbReference type="PANTHER" id="PTHR48081">
    <property type="entry name" value="AB HYDROLASE SUPERFAMILY PROTEIN C4A8.06C"/>
    <property type="match status" value="1"/>
</dbReference>
<dbReference type="InterPro" id="IPR049492">
    <property type="entry name" value="BD-FAE-like_dom"/>
</dbReference>
<dbReference type="STRING" id="1547922.ISF6_0954"/>
<keyword evidence="4" id="KW-1185">Reference proteome</keyword>
<dbReference type="OrthoDB" id="9771666at2"/>
<dbReference type="Proteomes" id="UP000037660">
    <property type="component" value="Unassembled WGS sequence"/>
</dbReference>
<gene>
    <name evidence="3" type="ORF">ISF6_0954</name>
</gene>
<dbReference type="InterPro" id="IPR029058">
    <property type="entry name" value="AB_hydrolase_fold"/>
</dbReference>
<evidence type="ECO:0000313" key="4">
    <source>
        <dbReference type="Proteomes" id="UP000037660"/>
    </source>
</evidence>
<comment type="caution">
    <text evidence="3">The sequence shown here is derived from an EMBL/GenBank/DDBJ whole genome shotgun (WGS) entry which is preliminary data.</text>
</comment>
<evidence type="ECO:0000259" key="2">
    <source>
        <dbReference type="Pfam" id="PF20434"/>
    </source>
</evidence>
<dbReference type="AlphaFoldDB" id="A0A0K8NYA0"/>
<evidence type="ECO:0000256" key="1">
    <source>
        <dbReference type="ARBA" id="ARBA00022801"/>
    </source>
</evidence>
<dbReference type="InterPro" id="IPR050300">
    <property type="entry name" value="GDXG_lipolytic_enzyme"/>
</dbReference>
<dbReference type="EMBL" id="BBYR01000019">
    <property type="protein sequence ID" value="GAP35348.1"/>
    <property type="molecule type" value="Genomic_DNA"/>
</dbReference>
<dbReference type="RefSeq" id="WP_054019413.1">
    <property type="nucleotide sequence ID" value="NZ_BBYR01000019.1"/>
</dbReference>
<proteinExistence type="predicted"/>